<dbReference type="InterPro" id="IPR027640">
    <property type="entry name" value="Kinesin-like_fam"/>
</dbReference>
<keyword evidence="14" id="KW-0206">Cytoskeleton</keyword>
<dbReference type="CDD" id="cd00200">
    <property type="entry name" value="WD40"/>
    <property type="match status" value="1"/>
</dbReference>
<dbReference type="CDD" id="cd22248">
    <property type="entry name" value="Rcc_KIF21"/>
    <property type="match status" value="1"/>
</dbReference>
<dbReference type="InterPro" id="IPR056532">
    <property type="entry name" value="KIF21A/B_hel_2"/>
</dbReference>
<evidence type="ECO:0000256" key="12">
    <source>
        <dbReference type="ARBA" id="ARBA00023054"/>
    </source>
</evidence>
<feature type="domain" description="Kinesin motor" evidence="20">
    <location>
        <begin position="6"/>
        <end position="362"/>
    </location>
</feature>
<feature type="coiled-coil region" evidence="18">
    <location>
        <begin position="932"/>
        <end position="993"/>
    </location>
</feature>
<keyword evidence="13 17" id="KW-0505">Motor protein</keyword>
<keyword evidence="12 18" id="KW-0175">Coiled coil</keyword>
<protein>
    <recommendedName>
        <fullName evidence="20">Kinesin motor domain-containing protein</fullName>
    </recommendedName>
</protein>
<evidence type="ECO:0000256" key="14">
    <source>
        <dbReference type="ARBA" id="ARBA00023212"/>
    </source>
</evidence>
<accession>A0ABN8MBS9</accession>
<dbReference type="Pfam" id="PF23204">
    <property type="entry name" value="KIF21A_2nd"/>
    <property type="match status" value="1"/>
</dbReference>
<evidence type="ECO:0000256" key="10">
    <source>
        <dbReference type="ARBA" id="ARBA00022741"/>
    </source>
</evidence>
<keyword evidence="10 17" id="KW-0547">Nucleotide-binding</keyword>
<evidence type="ECO:0000256" key="1">
    <source>
        <dbReference type="ARBA" id="ARBA00004245"/>
    </source>
</evidence>
<comment type="subcellular location">
    <subcellularLocation>
        <location evidence="3">Cell projection</location>
        <location evidence="3">Axon</location>
    </subcellularLocation>
    <subcellularLocation>
        <location evidence="2">Cell projection</location>
        <location evidence="2">Dendrite</location>
    </subcellularLocation>
    <subcellularLocation>
        <location evidence="4">Cell projection</location>
        <location evidence="4">Growth cone</location>
    </subcellularLocation>
    <subcellularLocation>
        <location evidence="1">Cytoplasm</location>
        <location evidence="1">Cytoskeleton</location>
    </subcellularLocation>
</comment>
<gene>
    <name evidence="21" type="ORF">PEVE_00027241</name>
</gene>
<evidence type="ECO:0000256" key="9">
    <source>
        <dbReference type="ARBA" id="ARBA00022737"/>
    </source>
</evidence>
<name>A0ABN8MBS9_9CNID</name>
<dbReference type="EMBL" id="CALNXI010000373">
    <property type="protein sequence ID" value="CAH3025810.1"/>
    <property type="molecule type" value="Genomic_DNA"/>
</dbReference>
<sequence length="1690" mass="187903">MEDETSVRVALRIRPQSAAERIDMCRVCTCVTRGHPQVVLGKDKAFTFDHVFDIESKQFMIYEQCLRGLVEGCLDGYNATVLAYGQTGSGKTYTMGTGFDIAISQEEEGIIPRAVAHLFDGITKRKQDAKQRNEPLPDFKVTVQFMELYNEELMDLFDFDNNKGRKSNVKIHEDANGNIYTMGVTMKPVNSAQDTLNCLQQGALSRTTASTNMNAQSSRSHAIFTIHVKQQRVVKICDDNDEKPSSDNINNYEYEMLTAKFNFVDLAGSERLKRTGATGDRAKEGISINCGLLALGNVISALGDATKRGSHVPYRDSKLTRLLQDSLGGNSRTLMIACVSPSDRDFMETLNTLKYANRARNIKNKVVVNQDKTSKQMAALRLEIQKLTMELLEFKQGKRVSGVDGDQVSDVCHENVILKTENDKLRVRIKALQQTIDTQSVRITELISSQVLAQVNEEVDDGVESLIQKYLKEIEELRNKLTESEAMAMAITRHATLKSRMASPSHPEPTTSILEVAKMDVAKQRQKAQVVLRNPSLSKVKCVKPVKPRGGSLHSTMNGVKPSANFTNTARPQTKSFLQSNGGKPWGEQSSEESSTEEDEENEEGNEEQGDDGDDDDDDDDSEDDEVALDNGRDLSGDLADLSTEISIKEKLIGELESSQKKLQSLKTQYEEKLSLLHNKIKETETERDQVLQSVRDQDSKSEEKVRQIRGDYEKKISHLQGELKKMQAAKKEHARLLRQKAQNEQQLRTFQSELSELKKTKVRLMKQMKEEATKSKQQEAQRNKEIAQLKKESRLRQMTIKNLEMEKRQRDIVLKRKQEEVKALRRQQKPMSGKLGEQRNQTMLSTRELNGIETSTHDFNYNSSHAVTSSTSLSSSSSTSRFSGAAGRPSGLPVKSPRKKKTMEQASRSAKKKWDVIDKKVTSLILKRQTIANMESDMDRWIQDRDRLSKQLEKCQMKYNSAVSSHKEEGNVQEIKEQLEALTAHMDYVQENITDCQTSIMEMEEQGGDTAEIGEFFATCTLSEARILLEHFLTKVISLGHEASSKEASAKEVEARLNAMKQHNELQQELLQHVLQYHDSFSSIENLAAAAVGTDSEISGSELRDRLRGSLTSLNSLNSLKDDAGTLSRSSSGNTLKDSGEEGQPVPTTKPKDKARRRTGTQEEFLYPDRIKTRRPPLLDTVGDEEDGVTTPNRSLVPALPVAGEPKGARQISPELMQKLLELEKSRKAQSCESLMLPPPAPQGTQSQSQGGPVKSSRSNSLVDSSTVALPASLVRGNIKSKSARSFPGSKYGNSVVNMPRSQPTSPALQRKSLPDRPGAGVDDSAVLQKTSDDVFARLTSSLAQESDPDIGRMLPLRPPAGKPASLVCTYAATGHNSAVLSLDVTEDLMFTGSKDRTVKVWDLNTGEETLSCAGHKRDVVAVRYCHKTQRIFGASQNVIKVWDIRDGKCIKSLTPPGSSLGTFLSSMTSETQINDLKLSADGSLLYAAMGTTVRMWDLESYTMTGKLGGHAGPVMTVLLKETNKESLVFTGSRDHYVKIFELNGSNVGVQSAKSKLEPPHYDGVQSLALKGKYLFSGSRDNSIKKWNTETQQLVQHMTGAHKDWVCALDFLRPQNVLLSGCRGGMLKLWRVENGSPVCEIKAHRHPINAICTNSSCVFTASSDRLVRLWRVTGTLEEQLNELDRSVDV</sequence>
<reference evidence="21 22" key="1">
    <citation type="submission" date="2022-05" db="EMBL/GenBank/DDBJ databases">
        <authorList>
            <consortium name="Genoscope - CEA"/>
            <person name="William W."/>
        </authorList>
    </citation>
    <scope>NUCLEOTIDE SEQUENCE [LARGE SCALE GENOMIC DNA]</scope>
</reference>
<keyword evidence="22" id="KW-1185">Reference proteome</keyword>
<dbReference type="Pfam" id="PF00225">
    <property type="entry name" value="Kinesin"/>
    <property type="match status" value="1"/>
</dbReference>
<dbReference type="Pfam" id="PF00400">
    <property type="entry name" value="WD40"/>
    <property type="match status" value="5"/>
</dbReference>
<keyword evidence="5" id="KW-0963">Cytoplasm</keyword>
<feature type="region of interest" description="Disordered" evidence="19">
    <location>
        <begin position="1228"/>
        <end position="1266"/>
    </location>
</feature>
<feature type="repeat" description="WD" evidence="16">
    <location>
        <begin position="1559"/>
        <end position="1598"/>
    </location>
</feature>
<evidence type="ECO:0000259" key="20">
    <source>
        <dbReference type="PROSITE" id="PS50067"/>
    </source>
</evidence>
<feature type="compositionally biased region" description="Polar residues" evidence="19">
    <location>
        <begin position="553"/>
        <end position="582"/>
    </location>
</feature>
<evidence type="ECO:0000256" key="15">
    <source>
        <dbReference type="ARBA" id="ARBA00023273"/>
    </source>
</evidence>
<dbReference type="SUPFAM" id="SSF50978">
    <property type="entry name" value="WD40 repeat-like"/>
    <property type="match status" value="1"/>
</dbReference>
<dbReference type="PANTHER" id="PTHR47969">
    <property type="entry name" value="CHROMOSOME-ASSOCIATED KINESIN KIF4A-RELATED"/>
    <property type="match status" value="1"/>
</dbReference>
<organism evidence="21 22">
    <name type="scientific">Porites evermanni</name>
    <dbReference type="NCBI Taxonomy" id="104178"/>
    <lineage>
        <taxon>Eukaryota</taxon>
        <taxon>Metazoa</taxon>
        <taxon>Cnidaria</taxon>
        <taxon>Anthozoa</taxon>
        <taxon>Hexacorallia</taxon>
        <taxon>Scleractinia</taxon>
        <taxon>Fungiina</taxon>
        <taxon>Poritidae</taxon>
        <taxon>Porites</taxon>
    </lineage>
</organism>
<dbReference type="InterPro" id="IPR001752">
    <property type="entry name" value="Kinesin_motor_dom"/>
</dbReference>
<evidence type="ECO:0000256" key="11">
    <source>
        <dbReference type="ARBA" id="ARBA00022840"/>
    </source>
</evidence>
<dbReference type="PROSITE" id="PS50082">
    <property type="entry name" value="WD_REPEATS_2"/>
    <property type="match status" value="4"/>
</dbReference>
<feature type="region of interest" description="Disordered" evidence="19">
    <location>
        <begin position="542"/>
        <end position="638"/>
    </location>
</feature>
<feature type="coiled-coil region" evidence="18">
    <location>
        <begin position="460"/>
        <end position="494"/>
    </location>
</feature>
<dbReference type="Pfam" id="PF23203">
    <property type="entry name" value="KIF21A"/>
    <property type="match status" value="1"/>
</dbReference>
<dbReference type="PROSITE" id="PS50067">
    <property type="entry name" value="KINESIN_MOTOR_2"/>
    <property type="match status" value="1"/>
</dbReference>
<keyword evidence="8" id="KW-0493">Microtubule</keyword>
<keyword evidence="7 16" id="KW-0853">WD repeat</keyword>
<dbReference type="SMART" id="SM00320">
    <property type="entry name" value="WD40"/>
    <property type="match status" value="7"/>
</dbReference>
<evidence type="ECO:0000256" key="16">
    <source>
        <dbReference type="PROSITE-ProRule" id="PRU00221"/>
    </source>
</evidence>
<feature type="region of interest" description="Disordered" evidence="19">
    <location>
        <begin position="770"/>
        <end position="794"/>
    </location>
</feature>
<dbReference type="Pfam" id="PF25764">
    <property type="entry name" value="KIF21A_4th"/>
    <property type="match status" value="1"/>
</dbReference>
<dbReference type="InterPro" id="IPR027417">
    <property type="entry name" value="P-loop_NTPase"/>
</dbReference>
<evidence type="ECO:0000256" key="6">
    <source>
        <dbReference type="ARBA" id="ARBA00022553"/>
    </source>
</evidence>
<evidence type="ECO:0000256" key="13">
    <source>
        <dbReference type="ARBA" id="ARBA00023175"/>
    </source>
</evidence>
<dbReference type="Proteomes" id="UP001159427">
    <property type="component" value="Unassembled WGS sequence"/>
</dbReference>
<feature type="repeat" description="WD" evidence="16">
    <location>
        <begin position="1600"/>
        <end position="1641"/>
    </location>
</feature>
<keyword evidence="15" id="KW-0966">Cell projection</keyword>
<dbReference type="InterPro" id="IPR036322">
    <property type="entry name" value="WD40_repeat_dom_sf"/>
</dbReference>
<evidence type="ECO:0000256" key="4">
    <source>
        <dbReference type="ARBA" id="ARBA00004624"/>
    </source>
</evidence>
<feature type="compositionally biased region" description="Polar residues" evidence="19">
    <location>
        <begin position="1293"/>
        <end position="1309"/>
    </location>
</feature>
<evidence type="ECO:0000313" key="22">
    <source>
        <dbReference type="Proteomes" id="UP001159427"/>
    </source>
</evidence>
<dbReference type="SMART" id="SM00129">
    <property type="entry name" value="KISc"/>
    <property type="match status" value="1"/>
</dbReference>
<feature type="compositionally biased region" description="Acidic residues" evidence="19">
    <location>
        <begin position="590"/>
        <end position="628"/>
    </location>
</feature>
<keyword evidence="6" id="KW-0597">Phosphoprotein</keyword>
<dbReference type="PANTHER" id="PTHR47969:SF28">
    <property type="entry name" value="KINESIN-LIKE PROTEIN KIF21B"/>
    <property type="match status" value="1"/>
</dbReference>
<evidence type="ECO:0000256" key="5">
    <source>
        <dbReference type="ARBA" id="ARBA00022490"/>
    </source>
</evidence>
<dbReference type="PROSITE" id="PS00678">
    <property type="entry name" value="WD_REPEATS_1"/>
    <property type="match status" value="1"/>
</dbReference>
<feature type="binding site" evidence="17">
    <location>
        <begin position="85"/>
        <end position="92"/>
    </location>
    <ligand>
        <name>ATP</name>
        <dbReference type="ChEBI" id="CHEBI:30616"/>
    </ligand>
</feature>
<dbReference type="InterPro" id="IPR056533">
    <property type="entry name" value="KIF21A/B_hel_1"/>
</dbReference>
<feature type="compositionally biased region" description="Polar residues" evidence="19">
    <location>
        <begin position="1257"/>
        <end position="1266"/>
    </location>
</feature>
<dbReference type="PROSITE" id="PS00411">
    <property type="entry name" value="KINESIN_MOTOR_1"/>
    <property type="match status" value="1"/>
</dbReference>
<keyword evidence="11 17" id="KW-0067">ATP-binding</keyword>
<keyword evidence="9" id="KW-0677">Repeat</keyword>
<dbReference type="PROSITE" id="PS50294">
    <property type="entry name" value="WD_REPEATS_REGION"/>
    <property type="match status" value="1"/>
</dbReference>
<dbReference type="Gene3D" id="2.130.10.10">
    <property type="entry name" value="YVTN repeat-like/Quinoprotein amine dehydrogenase"/>
    <property type="match status" value="2"/>
</dbReference>
<comment type="caution">
    <text evidence="21">The sequence shown here is derived from an EMBL/GenBank/DDBJ whole genome shotgun (WGS) entry which is preliminary data.</text>
</comment>
<feature type="region of interest" description="Disordered" evidence="19">
    <location>
        <begin position="685"/>
        <end position="707"/>
    </location>
</feature>
<dbReference type="InterPro" id="IPR019821">
    <property type="entry name" value="Kinesin_motor_CS"/>
</dbReference>
<dbReference type="InterPro" id="IPR036961">
    <property type="entry name" value="Kinesin_motor_dom_sf"/>
</dbReference>
<proteinExistence type="inferred from homology"/>
<comment type="similarity">
    <text evidence="17">Belongs to the TRAFAC class myosin-kinesin ATPase superfamily. Kinesin family.</text>
</comment>
<evidence type="ECO:0000256" key="17">
    <source>
        <dbReference type="PROSITE-ProRule" id="PRU00283"/>
    </source>
</evidence>
<dbReference type="InterPro" id="IPR001680">
    <property type="entry name" value="WD40_rpt"/>
</dbReference>
<feature type="region of interest" description="Disordered" evidence="19">
    <location>
        <begin position="1283"/>
        <end position="1328"/>
    </location>
</feature>
<feature type="repeat" description="WD" evidence="16">
    <location>
        <begin position="1642"/>
        <end position="1673"/>
    </location>
</feature>
<evidence type="ECO:0000256" key="7">
    <source>
        <dbReference type="ARBA" id="ARBA00022574"/>
    </source>
</evidence>
<feature type="compositionally biased region" description="Polar residues" evidence="19">
    <location>
        <begin position="1128"/>
        <end position="1138"/>
    </location>
</feature>
<dbReference type="SUPFAM" id="SSF52540">
    <property type="entry name" value="P-loop containing nucleoside triphosphate hydrolases"/>
    <property type="match status" value="1"/>
</dbReference>
<evidence type="ECO:0000256" key="3">
    <source>
        <dbReference type="ARBA" id="ARBA00004489"/>
    </source>
</evidence>
<dbReference type="InterPro" id="IPR015943">
    <property type="entry name" value="WD40/YVTN_repeat-like_dom_sf"/>
</dbReference>
<dbReference type="CDD" id="cd01372">
    <property type="entry name" value="KISc_KIF4"/>
    <property type="match status" value="1"/>
</dbReference>
<dbReference type="Gene3D" id="3.40.850.10">
    <property type="entry name" value="Kinesin motor domain"/>
    <property type="match status" value="1"/>
</dbReference>
<evidence type="ECO:0000256" key="19">
    <source>
        <dbReference type="SAM" id="MobiDB-lite"/>
    </source>
</evidence>
<feature type="region of interest" description="Disordered" evidence="19">
    <location>
        <begin position="1119"/>
        <end position="1210"/>
    </location>
</feature>
<dbReference type="PRINTS" id="PR00380">
    <property type="entry name" value="KINESINHEAVY"/>
</dbReference>
<feature type="repeat" description="WD" evidence="16">
    <location>
        <begin position="1374"/>
        <end position="1413"/>
    </location>
</feature>
<evidence type="ECO:0000256" key="18">
    <source>
        <dbReference type="SAM" id="Coils"/>
    </source>
</evidence>
<feature type="compositionally biased region" description="Low complexity" evidence="19">
    <location>
        <begin position="1244"/>
        <end position="1254"/>
    </location>
</feature>
<evidence type="ECO:0000313" key="21">
    <source>
        <dbReference type="EMBL" id="CAH3025810.1"/>
    </source>
</evidence>
<feature type="compositionally biased region" description="Low complexity" evidence="19">
    <location>
        <begin position="866"/>
        <end position="884"/>
    </location>
</feature>
<feature type="region of interest" description="Disordered" evidence="19">
    <location>
        <begin position="866"/>
        <end position="913"/>
    </location>
</feature>
<evidence type="ECO:0000256" key="8">
    <source>
        <dbReference type="ARBA" id="ARBA00022701"/>
    </source>
</evidence>
<dbReference type="InterPro" id="IPR019775">
    <property type="entry name" value="WD40_repeat_CS"/>
</dbReference>
<evidence type="ECO:0000256" key="2">
    <source>
        <dbReference type="ARBA" id="ARBA00004279"/>
    </source>
</evidence>